<comment type="caution">
    <text evidence="1">The sequence shown here is derived from an EMBL/GenBank/DDBJ whole genome shotgun (WGS) entry which is preliminary data.</text>
</comment>
<dbReference type="EMBL" id="JAXLQG010000001">
    <property type="protein sequence ID" value="KAK5545628.1"/>
    <property type="molecule type" value="Genomic_DNA"/>
</dbReference>
<evidence type="ECO:0000313" key="2">
    <source>
        <dbReference type="Proteomes" id="UP001345827"/>
    </source>
</evidence>
<sequence>MASNQDLSRGLTKTPTAFAERFKARIAGKIREQQVTPPAPIDELLRLSQERRSRAIAHLAGPATHLTAQSPQFHTATPALPPLPATAPLTGPVELSGQNDINQYAVDTSDERDNYEMRRWELRMSTSQVLMSTSRVLMLSSKTRLPRSSPTKVIRNSCRMLVQSIRGRVTFLVDRDTSSETFPLPL</sequence>
<evidence type="ECO:0000313" key="1">
    <source>
        <dbReference type="EMBL" id="KAK5545628.1"/>
    </source>
</evidence>
<accession>A0AAV9QL64</accession>
<keyword evidence="2" id="KW-1185">Reference proteome</keyword>
<reference evidence="1 2" key="1">
    <citation type="submission" date="2023-06" db="EMBL/GenBank/DDBJ databases">
        <title>Black Yeasts Isolated from many extreme environments.</title>
        <authorList>
            <person name="Coleine C."/>
            <person name="Stajich J.E."/>
            <person name="Selbmann L."/>
        </authorList>
    </citation>
    <scope>NUCLEOTIDE SEQUENCE [LARGE SCALE GENOMIC DNA]</scope>
    <source>
        <strain evidence="1 2">CCFEE 5887</strain>
    </source>
</reference>
<name>A0AAV9QL64_9PEZI</name>
<dbReference type="AlphaFoldDB" id="A0AAV9QL64"/>
<gene>
    <name evidence="1" type="ORF">LTR25_000636</name>
</gene>
<protein>
    <submittedName>
        <fullName evidence="1">Uncharacterized protein</fullName>
    </submittedName>
</protein>
<proteinExistence type="predicted"/>
<organism evidence="1 2">
    <name type="scientific">Vermiconidia calcicola</name>
    <dbReference type="NCBI Taxonomy" id="1690605"/>
    <lineage>
        <taxon>Eukaryota</taxon>
        <taxon>Fungi</taxon>
        <taxon>Dikarya</taxon>
        <taxon>Ascomycota</taxon>
        <taxon>Pezizomycotina</taxon>
        <taxon>Dothideomycetes</taxon>
        <taxon>Dothideomycetidae</taxon>
        <taxon>Mycosphaerellales</taxon>
        <taxon>Extremaceae</taxon>
        <taxon>Vermiconidia</taxon>
    </lineage>
</organism>
<dbReference type="Proteomes" id="UP001345827">
    <property type="component" value="Unassembled WGS sequence"/>
</dbReference>